<dbReference type="SUPFAM" id="SSF52768">
    <property type="entry name" value="Arginase/deacetylase"/>
    <property type="match status" value="1"/>
</dbReference>
<evidence type="ECO:0000256" key="4">
    <source>
        <dbReference type="ARBA" id="ARBA00023211"/>
    </source>
</evidence>
<evidence type="ECO:0000313" key="9">
    <source>
        <dbReference type="EMBL" id="KIO76296.1"/>
    </source>
</evidence>
<keyword evidence="1 5" id="KW-0479">Metal-binding</keyword>
<accession>A0A0D0GP88</accession>
<comment type="catalytic activity">
    <reaction evidence="5">
        <text>N-formimidoyl-L-glutamate + H2O = formamide + L-glutamate</text>
        <dbReference type="Rhea" id="RHEA:22492"/>
        <dbReference type="ChEBI" id="CHEBI:15377"/>
        <dbReference type="ChEBI" id="CHEBI:16397"/>
        <dbReference type="ChEBI" id="CHEBI:29985"/>
        <dbReference type="ChEBI" id="CHEBI:58928"/>
        <dbReference type="EC" id="3.5.3.8"/>
    </reaction>
</comment>
<keyword evidence="4 5" id="KW-0464">Manganese</keyword>
<dbReference type="GO" id="GO:0008783">
    <property type="term" value="F:agmatinase activity"/>
    <property type="evidence" value="ECO:0007669"/>
    <property type="project" value="TreeGrafter"/>
</dbReference>
<evidence type="ECO:0000256" key="2">
    <source>
        <dbReference type="ARBA" id="ARBA00022801"/>
    </source>
</evidence>
<dbReference type="Proteomes" id="UP000032049">
    <property type="component" value="Unassembled WGS sequence"/>
</dbReference>
<gene>
    <name evidence="5" type="primary">hutG</name>
    <name evidence="9" type="ORF">TH53_15715</name>
</gene>
<dbReference type="GO" id="GO:0050415">
    <property type="term" value="F:formimidoylglutamase activity"/>
    <property type="evidence" value="ECO:0007669"/>
    <property type="project" value="UniProtKB-UniRule"/>
</dbReference>
<comment type="cofactor">
    <cofactor evidence="5 7">
        <name>Mn(2+)</name>
        <dbReference type="ChEBI" id="CHEBI:29035"/>
    </cofactor>
    <text evidence="5 7">Binds 2 manganese ions per subunit.</text>
</comment>
<comment type="similarity">
    <text evidence="5 8">Belongs to the arginase family.</text>
</comment>
<dbReference type="InterPro" id="IPR023696">
    <property type="entry name" value="Ureohydrolase_dom_sf"/>
</dbReference>
<comment type="pathway">
    <text evidence="5">Amino-acid degradation; L-histidine degradation into L-glutamate; L-glutamate from N-formimidoyl-L-glutamate (hydrolase route): step 1/1.</text>
</comment>
<dbReference type="GO" id="GO:0030145">
    <property type="term" value="F:manganese ion binding"/>
    <property type="evidence" value="ECO:0007669"/>
    <property type="project" value="UniProtKB-UniRule"/>
</dbReference>
<dbReference type="PANTHER" id="PTHR11358">
    <property type="entry name" value="ARGINASE/AGMATINASE"/>
    <property type="match status" value="1"/>
</dbReference>
<dbReference type="Pfam" id="PF00491">
    <property type="entry name" value="Arginase"/>
    <property type="match status" value="1"/>
</dbReference>
<dbReference type="PROSITE" id="PS51409">
    <property type="entry name" value="ARGINASE_2"/>
    <property type="match status" value="1"/>
</dbReference>
<dbReference type="UniPathway" id="UPA00379">
    <property type="reaction ID" value="UER00552"/>
</dbReference>
<dbReference type="InterPro" id="IPR006035">
    <property type="entry name" value="Ureohydrolase"/>
</dbReference>
<name>A0A0D0GP88_9SPHI</name>
<sequence>MINSSFYRKTSADTWTGRNDGTDLAVQRWHQRILLVDLGTENTILPPAGQKGIALIGFSCDEGVRRNGGRVGAKDGPAHFRKACCNLPVHFADDTVFLDLGDIICTDQDMEGAQHSLARVVAFALASGYKPLVIGGGHEVAYGHYTGINNYVNAVETTKNTDSIGIINFDAHFDLREPNENGTNSGTGFLQIANDCKASEKPFRYMPVGIQLNSNTRYLFDTAAGLGVKHIPAEQFMVSEQEKIRLQVEEFIAGSTHIYLTICMDVFSSSFAPGVSAAAFSGLIPDAFFFACLKSVIASGKVISMDIAECNPVFDQDQRTAKLAAALAFSMIT</sequence>
<feature type="binding site" evidence="5 7">
    <location>
        <position position="170"/>
    </location>
    <ligand>
        <name>Mn(2+)</name>
        <dbReference type="ChEBI" id="CHEBI:29035"/>
        <label>1</label>
    </ligand>
</feature>
<feature type="binding site" evidence="5 7">
    <location>
        <position position="138"/>
    </location>
    <ligand>
        <name>Mn(2+)</name>
        <dbReference type="ChEBI" id="CHEBI:29035"/>
        <label>1</label>
    </ligand>
</feature>
<comment type="function">
    <text evidence="5">Catalyzes the conversion of N-formimidoyl-L-glutamate to L-glutamate and formamide.</text>
</comment>
<dbReference type="EMBL" id="JXRA01000066">
    <property type="protein sequence ID" value="KIO76296.1"/>
    <property type="molecule type" value="Genomic_DNA"/>
</dbReference>
<dbReference type="CDD" id="cd09988">
    <property type="entry name" value="Formimidoylglutamase"/>
    <property type="match status" value="1"/>
</dbReference>
<evidence type="ECO:0000256" key="7">
    <source>
        <dbReference type="PIRSR" id="PIRSR036979-1"/>
    </source>
</evidence>
<feature type="binding site" evidence="5 7">
    <location>
        <position position="263"/>
    </location>
    <ligand>
        <name>Mn(2+)</name>
        <dbReference type="ChEBI" id="CHEBI:29035"/>
        <label>1</label>
    </ligand>
</feature>
<dbReference type="Gene3D" id="3.40.800.10">
    <property type="entry name" value="Ureohydrolase domain"/>
    <property type="match status" value="1"/>
</dbReference>
<feature type="binding site" evidence="7">
    <location>
        <position position="265"/>
    </location>
    <ligand>
        <name>Mn(2+)</name>
        <dbReference type="ChEBI" id="CHEBI:29035"/>
        <label>1</label>
    </ligand>
</feature>
<reference evidence="9 10" key="1">
    <citation type="submission" date="2015-01" db="EMBL/GenBank/DDBJ databases">
        <title>Draft genome sequence of Pedobacter sp. NL19 isolated from sludge of an effluent treatment pond in an abandoned uranium mine.</title>
        <authorList>
            <person name="Santos T."/>
            <person name="Caetano T."/>
            <person name="Covas C."/>
            <person name="Cruz A."/>
            <person name="Mendo S."/>
        </authorList>
    </citation>
    <scope>NUCLEOTIDE SEQUENCE [LARGE SCALE GENOMIC DNA]</scope>
    <source>
        <strain evidence="9 10">NL19</strain>
    </source>
</reference>
<dbReference type="EC" id="3.5.3.8" evidence="5 6"/>
<feature type="binding site" evidence="5">
    <location>
        <position position="263"/>
    </location>
    <ligand>
        <name>Mn(2+)</name>
        <dbReference type="ChEBI" id="CHEBI:29035"/>
        <label>2</label>
    </ligand>
</feature>
<proteinExistence type="inferred from homology"/>
<evidence type="ECO:0000313" key="10">
    <source>
        <dbReference type="Proteomes" id="UP000032049"/>
    </source>
</evidence>
<feature type="binding site" evidence="5">
    <location>
        <position position="172"/>
    </location>
    <ligand>
        <name>Mn(2+)</name>
        <dbReference type="ChEBI" id="CHEBI:29035"/>
        <label>2</label>
    </ligand>
</feature>
<dbReference type="RefSeq" id="WP_041883284.1">
    <property type="nucleotide sequence ID" value="NZ_CP157278.1"/>
</dbReference>
<dbReference type="GO" id="GO:0019557">
    <property type="term" value="P:L-histidine catabolic process to glutamate and formate"/>
    <property type="evidence" value="ECO:0007669"/>
    <property type="project" value="UniProtKB-UniPathway"/>
</dbReference>
<dbReference type="PANTHER" id="PTHR11358:SF35">
    <property type="entry name" value="FORMIMIDOYLGLUTAMASE"/>
    <property type="match status" value="1"/>
</dbReference>
<dbReference type="HAMAP" id="MF_00737">
    <property type="entry name" value="Formimidoylglutam"/>
    <property type="match status" value="1"/>
</dbReference>
<evidence type="ECO:0000256" key="8">
    <source>
        <dbReference type="PROSITE-ProRule" id="PRU00742"/>
    </source>
</evidence>
<protein>
    <recommendedName>
        <fullName evidence="5 6">Formimidoylglutamase</fullName>
        <ecNumber evidence="5 6">3.5.3.8</ecNumber>
    </recommendedName>
    <alternativeName>
        <fullName evidence="5">Formiminoglutamase</fullName>
    </alternativeName>
    <alternativeName>
        <fullName evidence="5">Formiminoglutamate hydrolase</fullName>
    </alternativeName>
</protein>
<dbReference type="InterPro" id="IPR005923">
    <property type="entry name" value="HutG"/>
</dbReference>
<dbReference type="AlphaFoldDB" id="A0A0D0GP88"/>
<feature type="binding site" evidence="5">
    <location>
        <position position="170"/>
    </location>
    <ligand>
        <name>Mn(2+)</name>
        <dbReference type="ChEBI" id="CHEBI:29035"/>
        <label>2</label>
    </ligand>
</feature>
<evidence type="ECO:0000256" key="5">
    <source>
        <dbReference type="HAMAP-Rule" id="MF_00737"/>
    </source>
</evidence>
<comment type="caution">
    <text evidence="9">The sequence shown here is derived from an EMBL/GenBank/DDBJ whole genome shotgun (WGS) entry which is preliminary data.</text>
</comment>
<feature type="binding site" evidence="7">
    <location>
        <position position="172"/>
    </location>
    <ligand>
        <name>Mn(2+)</name>
        <dbReference type="ChEBI" id="CHEBI:29035"/>
        <label>1</label>
    </ligand>
</feature>
<dbReference type="NCBIfam" id="TIGR01227">
    <property type="entry name" value="hutG"/>
    <property type="match status" value="1"/>
</dbReference>
<evidence type="ECO:0000256" key="6">
    <source>
        <dbReference type="NCBIfam" id="TIGR01227"/>
    </source>
</evidence>
<feature type="binding site" evidence="5 7">
    <location>
        <position position="174"/>
    </location>
    <ligand>
        <name>Mn(2+)</name>
        <dbReference type="ChEBI" id="CHEBI:29035"/>
        <label>1</label>
    </ligand>
</feature>
<keyword evidence="10" id="KW-1185">Reference proteome</keyword>
<dbReference type="GO" id="GO:0019556">
    <property type="term" value="P:L-histidine catabolic process to glutamate and formamide"/>
    <property type="evidence" value="ECO:0007669"/>
    <property type="project" value="UniProtKB-UniRule"/>
</dbReference>
<keyword evidence="3 5" id="KW-0369">Histidine metabolism</keyword>
<dbReference type="STRING" id="1503925.TH53_15715"/>
<dbReference type="GO" id="GO:0033389">
    <property type="term" value="P:putrescine biosynthetic process from arginine, via agmatine"/>
    <property type="evidence" value="ECO:0007669"/>
    <property type="project" value="TreeGrafter"/>
</dbReference>
<organism evidence="9 10">
    <name type="scientific">Pedobacter lusitanus</name>
    <dbReference type="NCBI Taxonomy" id="1503925"/>
    <lineage>
        <taxon>Bacteria</taxon>
        <taxon>Pseudomonadati</taxon>
        <taxon>Bacteroidota</taxon>
        <taxon>Sphingobacteriia</taxon>
        <taxon>Sphingobacteriales</taxon>
        <taxon>Sphingobacteriaceae</taxon>
        <taxon>Pedobacter</taxon>
    </lineage>
</organism>
<evidence type="ECO:0000256" key="3">
    <source>
        <dbReference type="ARBA" id="ARBA00022808"/>
    </source>
</evidence>
<dbReference type="PIRSF" id="PIRSF036979">
    <property type="entry name" value="Arginase"/>
    <property type="match status" value="1"/>
</dbReference>
<evidence type="ECO:0000256" key="1">
    <source>
        <dbReference type="ARBA" id="ARBA00022723"/>
    </source>
</evidence>
<dbReference type="OrthoDB" id="9788689at2"/>
<feature type="binding site" evidence="5">
    <location>
        <position position="265"/>
    </location>
    <ligand>
        <name>Mn(2+)</name>
        <dbReference type="ChEBI" id="CHEBI:29035"/>
        <label>2</label>
    </ligand>
</feature>
<keyword evidence="2 5" id="KW-0378">Hydrolase</keyword>